<name>A0A250FQ36_9FLAO</name>
<dbReference type="AlphaFoldDB" id="A0A250FQ36"/>
<dbReference type="RefSeq" id="WP_095909507.1">
    <property type="nucleotide sequence ID" value="NZ_CP022386.1"/>
</dbReference>
<evidence type="ECO:0000313" key="3">
    <source>
        <dbReference type="Proteomes" id="UP000217250"/>
    </source>
</evidence>
<dbReference type="KEGG" id="cgh:CGC50_02250"/>
<dbReference type="GeneID" id="84807383"/>
<evidence type="ECO:0000313" key="2">
    <source>
        <dbReference type="EMBL" id="ATA86077.1"/>
    </source>
</evidence>
<sequence>MRKLSFFIALIAFFGCQLVLAQDTLRTKIITNDSIRIKSDSLYKRIERKTQKSKLTRKLHEWLFSSVKTDSSSPTPVKKKEISPWGAYQGKIIRHIHITTYDPLGFNERDSTQQPNKWEVLGNRFHNKTKNKVVERLLLFNRYTLLDSIKIKESARVLRNQSHIRRVSIEPIPTHSPDSVDIKVNVLDSWSFYADASGSLREGTVRGFERNFLGLGHQISTRYSQEIRGSARPSFGIDYAIPNLYATTLNTAIGYSFDFDRYYYKYASVTRPYYSLYTRWAAGTNVYVRTFEDGILKNDSIYRQDFKVAGKNIWGSTSVPILKRHTPANRVTNLVFSLRYYQIGYQKAPDTFLDPDRFYSDKDTYLASVGINYIGYEQDRYIFRHQDIEDIPIGKSFTLIGGFQENLGERRPYLGGRLMYGDYFSLGYFSGDVQIGSFFSHDTHKQSTLRWEFTYFSPLFQIGRWHFRQFGKWRSVIGLSRKDYIKDRVTLNGSTGIVGFDSPTLTGVHKSIFTLQTQSYSPVSLWGFRVSPFLMADIGFIGDDNHSFWKDQILTKFGIGFYITNDYVPLGNFQFSFIYMPRIPGVGNHIQKFSGISNTDFRLPYFNYHIPELIRYE</sequence>
<keyword evidence="1" id="KW-0732">Signal</keyword>
<dbReference type="PROSITE" id="PS51257">
    <property type="entry name" value="PROKAR_LIPOPROTEIN"/>
    <property type="match status" value="1"/>
</dbReference>
<organism evidence="2 3">
    <name type="scientific">Capnocytophaga gingivalis</name>
    <dbReference type="NCBI Taxonomy" id="1017"/>
    <lineage>
        <taxon>Bacteria</taxon>
        <taxon>Pseudomonadati</taxon>
        <taxon>Bacteroidota</taxon>
        <taxon>Flavobacteriia</taxon>
        <taxon>Flavobacteriales</taxon>
        <taxon>Flavobacteriaceae</taxon>
        <taxon>Capnocytophaga</taxon>
    </lineage>
</organism>
<evidence type="ECO:0008006" key="4">
    <source>
        <dbReference type="Google" id="ProtNLM"/>
    </source>
</evidence>
<protein>
    <recommendedName>
        <fullName evidence="4">Outer membrane protein, OMP85 family</fullName>
    </recommendedName>
</protein>
<dbReference type="Gene3D" id="3.10.20.310">
    <property type="entry name" value="membrane protein fhac"/>
    <property type="match status" value="1"/>
</dbReference>
<feature type="chain" id="PRO_5012467983" description="Outer membrane protein, OMP85 family" evidence="1">
    <location>
        <begin position="22"/>
        <end position="617"/>
    </location>
</feature>
<feature type="signal peptide" evidence="1">
    <location>
        <begin position="1"/>
        <end position="21"/>
    </location>
</feature>
<gene>
    <name evidence="2" type="ORF">CGC50_02250</name>
</gene>
<proteinExistence type="predicted"/>
<accession>A0A250FQ36</accession>
<reference evidence="3" key="1">
    <citation type="submission" date="2017-06" db="EMBL/GenBank/DDBJ databases">
        <title>Capnocytophaga spp. assemblies.</title>
        <authorList>
            <person name="Gulvik C.A."/>
        </authorList>
    </citation>
    <scope>NUCLEOTIDE SEQUENCE [LARGE SCALE GENOMIC DNA]</scope>
    <source>
        <strain evidence="3">H1496</strain>
    </source>
</reference>
<dbReference type="OrthoDB" id="1110633at2"/>
<evidence type="ECO:0000256" key="1">
    <source>
        <dbReference type="SAM" id="SignalP"/>
    </source>
</evidence>
<dbReference type="EMBL" id="CP022386">
    <property type="protein sequence ID" value="ATA86077.1"/>
    <property type="molecule type" value="Genomic_DNA"/>
</dbReference>
<dbReference type="Proteomes" id="UP000217250">
    <property type="component" value="Chromosome"/>
</dbReference>